<dbReference type="EMBL" id="BAABBF010000005">
    <property type="protein sequence ID" value="GAA3714705.1"/>
    <property type="molecule type" value="Genomic_DNA"/>
</dbReference>
<proteinExistence type="predicted"/>
<name>A0ABP7E5T4_9SPHN</name>
<accession>A0ABP7E5T4</accession>
<feature type="domain" description="Rap1a immunity protein" evidence="1">
    <location>
        <begin position="20"/>
        <end position="106"/>
    </location>
</feature>
<dbReference type="Pfam" id="PF18602">
    <property type="entry name" value="Rap1a"/>
    <property type="match status" value="1"/>
</dbReference>
<keyword evidence="3" id="KW-1185">Reference proteome</keyword>
<dbReference type="Gene3D" id="1.10.890.40">
    <property type="match status" value="1"/>
</dbReference>
<reference evidence="3" key="1">
    <citation type="journal article" date="2019" name="Int. J. Syst. Evol. Microbiol.">
        <title>The Global Catalogue of Microorganisms (GCM) 10K type strain sequencing project: providing services to taxonomists for standard genome sequencing and annotation.</title>
        <authorList>
            <consortium name="The Broad Institute Genomics Platform"/>
            <consortium name="The Broad Institute Genome Sequencing Center for Infectious Disease"/>
            <person name="Wu L."/>
            <person name="Ma J."/>
        </authorList>
    </citation>
    <scope>NUCLEOTIDE SEQUENCE [LARGE SCALE GENOMIC DNA]</scope>
    <source>
        <strain evidence="3">JCM 17498</strain>
    </source>
</reference>
<evidence type="ECO:0000313" key="3">
    <source>
        <dbReference type="Proteomes" id="UP001500523"/>
    </source>
</evidence>
<evidence type="ECO:0000259" key="1">
    <source>
        <dbReference type="Pfam" id="PF18602"/>
    </source>
</evidence>
<dbReference type="Proteomes" id="UP001500523">
    <property type="component" value="Unassembled WGS sequence"/>
</dbReference>
<gene>
    <name evidence="2" type="ORF">GCM10022268_24260</name>
</gene>
<evidence type="ECO:0000313" key="2">
    <source>
        <dbReference type="EMBL" id="GAA3714705.1"/>
    </source>
</evidence>
<organism evidence="2 3">
    <name type="scientific">Sphingomonas cynarae</name>
    <dbReference type="NCBI Taxonomy" id="930197"/>
    <lineage>
        <taxon>Bacteria</taxon>
        <taxon>Pseudomonadati</taxon>
        <taxon>Pseudomonadota</taxon>
        <taxon>Alphaproteobacteria</taxon>
        <taxon>Sphingomonadales</taxon>
        <taxon>Sphingomonadaceae</taxon>
        <taxon>Sphingomonas</taxon>
    </lineage>
</organism>
<dbReference type="InterPro" id="IPR041238">
    <property type="entry name" value="Rap1a"/>
</dbReference>
<protein>
    <recommendedName>
        <fullName evidence="1">Rap1a immunity protein domain-containing protein</fullName>
    </recommendedName>
</protein>
<sequence length="112" mass="12241">MATQASAPMVVMTPTPSFYTGDNLLEYHCSSPPQSPNGAVCRAYIIGVTDMYRASRTGRNRPICVPMTVNQGEVQQVVVAWLQANPLMRKESAAIAVRNALASRWPECATNR</sequence>
<comment type="caution">
    <text evidence="2">The sequence shown here is derived from an EMBL/GenBank/DDBJ whole genome shotgun (WGS) entry which is preliminary data.</text>
</comment>